<dbReference type="InterPro" id="IPR007818">
    <property type="entry name" value="SHI"/>
</dbReference>
<dbReference type="Pfam" id="PF05142">
    <property type="entry name" value="DUF702"/>
    <property type="match status" value="2"/>
</dbReference>
<gene>
    <name evidence="11" type="ORF">HRI_004049900</name>
</gene>
<dbReference type="Proteomes" id="UP001165190">
    <property type="component" value="Unassembled WGS sequence"/>
</dbReference>
<keyword evidence="7" id="KW-0238">DNA-binding</keyword>
<evidence type="ECO:0000313" key="12">
    <source>
        <dbReference type="Proteomes" id="UP001165190"/>
    </source>
</evidence>
<dbReference type="GO" id="GO:0009851">
    <property type="term" value="P:auxin biosynthetic process"/>
    <property type="evidence" value="ECO:0007669"/>
    <property type="project" value="UniProtKB-KW"/>
</dbReference>
<evidence type="ECO:0000256" key="9">
    <source>
        <dbReference type="ARBA" id="ARBA00023242"/>
    </source>
</evidence>
<proteinExistence type="inferred from homology"/>
<dbReference type="PANTHER" id="PTHR31604">
    <property type="entry name" value="PROTEIN LATERAL ROOT PRIMORDIUM 1"/>
    <property type="match status" value="1"/>
</dbReference>
<dbReference type="AlphaFoldDB" id="A0A9W7MKD1"/>
<keyword evidence="3" id="KW-0217">Developmental protein</keyword>
<dbReference type="GO" id="GO:0003700">
    <property type="term" value="F:DNA-binding transcription factor activity"/>
    <property type="evidence" value="ECO:0007669"/>
    <property type="project" value="InterPro"/>
</dbReference>
<dbReference type="EMBL" id="BSYR01000037">
    <property type="protein sequence ID" value="GMJ03807.1"/>
    <property type="molecule type" value="Genomic_DNA"/>
</dbReference>
<dbReference type="GO" id="GO:0046872">
    <property type="term" value="F:metal ion binding"/>
    <property type="evidence" value="ECO:0007669"/>
    <property type="project" value="UniProtKB-KW"/>
</dbReference>
<keyword evidence="6" id="KW-0073">Auxin biosynthesis</keyword>
<evidence type="ECO:0000256" key="8">
    <source>
        <dbReference type="ARBA" id="ARBA00023159"/>
    </source>
</evidence>
<keyword evidence="8" id="KW-0010">Activator</keyword>
<dbReference type="GO" id="GO:0009734">
    <property type="term" value="P:auxin-activated signaling pathway"/>
    <property type="evidence" value="ECO:0007669"/>
    <property type="project" value="UniProtKB-KW"/>
</dbReference>
<evidence type="ECO:0000313" key="11">
    <source>
        <dbReference type="EMBL" id="GMJ03807.1"/>
    </source>
</evidence>
<evidence type="ECO:0000256" key="6">
    <source>
        <dbReference type="ARBA" id="ARBA00023070"/>
    </source>
</evidence>
<evidence type="ECO:0000256" key="1">
    <source>
        <dbReference type="ARBA" id="ARBA00004123"/>
    </source>
</evidence>
<evidence type="ECO:0000256" key="2">
    <source>
        <dbReference type="ARBA" id="ARBA00006911"/>
    </source>
</evidence>
<keyword evidence="4" id="KW-0479">Metal-binding</keyword>
<comment type="caution">
    <text evidence="11">The sequence shown here is derived from an EMBL/GenBank/DDBJ whole genome shotgun (WGS) entry which is preliminary data.</text>
</comment>
<keyword evidence="9" id="KW-0539">Nucleus</keyword>
<dbReference type="InterPro" id="IPR006510">
    <property type="entry name" value="Znf_LRP1"/>
</dbReference>
<evidence type="ECO:0000256" key="7">
    <source>
        <dbReference type="ARBA" id="ARBA00023125"/>
    </source>
</evidence>
<dbReference type="InterPro" id="IPR006511">
    <property type="entry name" value="SHI_C"/>
</dbReference>
<dbReference type="NCBIfam" id="TIGR01624">
    <property type="entry name" value="LRP1_Cterm"/>
    <property type="match status" value="1"/>
</dbReference>
<dbReference type="GO" id="GO:0005634">
    <property type="term" value="C:nucleus"/>
    <property type="evidence" value="ECO:0007669"/>
    <property type="project" value="UniProtKB-SubCell"/>
</dbReference>
<comment type="subcellular location">
    <subcellularLocation>
        <location evidence="1">Nucleus</location>
    </subcellularLocation>
</comment>
<sequence>MPRKGGFRGSNRCEECGNKAKKDCGFMRCRSCCRSKGFGCQTHVTSIWVLAYIRRLRHPPRQNPKRIRHNPSLGLEGKNFLTEVTSQATFRCVRMSSSEDAGDQYAYQAIVNIAVHVFKGILYDQGPQRMLLWRDTFAATGGKSNRH</sequence>
<organism evidence="11 12">
    <name type="scientific">Hibiscus trionum</name>
    <name type="common">Flower of an hour</name>
    <dbReference type="NCBI Taxonomy" id="183268"/>
    <lineage>
        <taxon>Eukaryota</taxon>
        <taxon>Viridiplantae</taxon>
        <taxon>Streptophyta</taxon>
        <taxon>Embryophyta</taxon>
        <taxon>Tracheophyta</taxon>
        <taxon>Spermatophyta</taxon>
        <taxon>Magnoliopsida</taxon>
        <taxon>eudicotyledons</taxon>
        <taxon>Gunneridae</taxon>
        <taxon>Pentapetalae</taxon>
        <taxon>rosids</taxon>
        <taxon>malvids</taxon>
        <taxon>Malvales</taxon>
        <taxon>Malvaceae</taxon>
        <taxon>Malvoideae</taxon>
        <taxon>Hibiscus</taxon>
    </lineage>
</organism>
<evidence type="ECO:0000256" key="10">
    <source>
        <dbReference type="ARBA" id="ARBA00023294"/>
    </source>
</evidence>
<keyword evidence="12" id="KW-1185">Reference proteome</keyword>
<dbReference type="GO" id="GO:0045893">
    <property type="term" value="P:positive regulation of DNA-templated transcription"/>
    <property type="evidence" value="ECO:0007669"/>
    <property type="project" value="TreeGrafter"/>
</dbReference>
<evidence type="ECO:0000256" key="3">
    <source>
        <dbReference type="ARBA" id="ARBA00022473"/>
    </source>
</evidence>
<evidence type="ECO:0000256" key="5">
    <source>
        <dbReference type="ARBA" id="ARBA00022833"/>
    </source>
</evidence>
<dbReference type="NCBIfam" id="TIGR01623">
    <property type="entry name" value="put_zinc_LRP1"/>
    <property type="match status" value="1"/>
</dbReference>
<name>A0A9W7MKD1_HIBTR</name>
<dbReference type="GO" id="GO:0003677">
    <property type="term" value="F:DNA binding"/>
    <property type="evidence" value="ECO:0007669"/>
    <property type="project" value="UniProtKB-KW"/>
</dbReference>
<accession>A0A9W7MKD1</accession>
<keyword evidence="10" id="KW-0927">Auxin signaling pathway</keyword>
<reference evidence="11" key="1">
    <citation type="submission" date="2023-05" db="EMBL/GenBank/DDBJ databases">
        <title>Genome and transcriptome analyses reveal genes involved in the formation of fine ridges on petal epidermal cells in Hibiscus trionum.</title>
        <authorList>
            <person name="Koshimizu S."/>
            <person name="Masuda S."/>
            <person name="Ishii T."/>
            <person name="Shirasu K."/>
            <person name="Hoshino A."/>
            <person name="Arita M."/>
        </authorList>
    </citation>
    <scope>NUCLEOTIDE SEQUENCE</scope>
    <source>
        <strain evidence="11">Hamamatsu line</strain>
    </source>
</reference>
<dbReference type="OrthoDB" id="692274at2759"/>
<comment type="similarity">
    <text evidence="2">Belongs to the SHI protein family.</text>
</comment>
<dbReference type="PANTHER" id="PTHR31604:SF16">
    <property type="entry name" value="PROTEIN SHI RELATED SEQUENCE 3"/>
    <property type="match status" value="1"/>
</dbReference>
<protein>
    <submittedName>
        <fullName evidence="11">SHI-related sequence3</fullName>
    </submittedName>
</protein>
<keyword evidence="5" id="KW-0862">Zinc</keyword>
<evidence type="ECO:0000256" key="4">
    <source>
        <dbReference type="ARBA" id="ARBA00022723"/>
    </source>
</evidence>